<dbReference type="Proteomes" id="UP000028880">
    <property type="component" value="Unassembled WGS sequence"/>
</dbReference>
<evidence type="ECO:0000313" key="3">
    <source>
        <dbReference type="EMBL" id="CDO90522.1"/>
    </source>
</evidence>
<keyword evidence="5" id="KW-1185">Reference proteome</keyword>
<reference evidence="3" key="2">
    <citation type="submission" date="2014-04" db="EMBL/GenBank/DDBJ databases">
        <authorList>
            <person name="Xu Y.W."/>
            <person name="Yang Q."/>
        </authorList>
    </citation>
    <scope>NUCLEOTIDE SEQUENCE</scope>
    <source>
        <strain evidence="3">DSM 44626</strain>
    </source>
</reference>
<dbReference type="AlphaFoldDB" id="A0A024K4K1"/>
<name>A0A024K4K1_9MYCO</name>
<dbReference type="EMBL" id="LQPY01000035">
    <property type="protein sequence ID" value="ORX00504.1"/>
    <property type="molecule type" value="Genomic_DNA"/>
</dbReference>
<dbReference type="EMBL" id="HG964446">
    <property type="protein sequence ID" value="CDO90522.1"/>
    <property type="molecule type" value="Genomic_DNA"/>
</dbReference>
<evidence type="ECO:0000256" key="1">
    <source>
        <dbReference type="SAM" id="SignalP"/>
    </source>
</evidence>
<keyword evidence="1" id="KW-0732">Signal</keyword>
<reference evidence="3" key="1">
    <citation type="journal article" date="2014" name="Genome Announc.">
        <title>Draft Genome Sequence of Mycobacterium triplex DSM 44626.</title>
        <authorList>
            <person name="Sassi M."/>
            <person name="Croce O."/>
            <person name="Robert C."/>
            <person name="Raoult D."/>
            <person name="Drancourt M."/>
        </authorList>
    </citation>
    <scope>NUCLEOTIDE SEQUENCE [LARGE SCALE GENOMIC DNA]</scope>
    <source>
        <strain evidence="3">DSM 44626</strain>
    </source>
</reference>
<dbReference type="HOGENOM" id="CLU_135573_0_0_11"/>
<gene>
    <name evidence="4" type="ORF">AWC29_25055</name>
    <name evidence="3" type="ORF">BN973_04917</name>
</gene>
<protein>
    <recommendedName>
        <fullName evidence="2">DUF732 domain-containing protein</fullName>
    </recommendedName>
</protein>
<dbReference type="OrthoDB" id="4730932at2"/>
<feature type="domain" description="DUF732" evidence="2">
    <location>
        <begin position="32"/>
        <end position="104"/>
    </location>
</feature>
<evidence type="ECO:0000313" key="4">
    <source>
        <dbReference type="EMBL" id="ORX00504.1"/>
    </source>
</evidence>
<evidence type="ECO:0000259" key="2">
    <source>
        <dbReference type="Pfam" id="PF05305"/>
    </source>
</evidence>
<dbReference type="eggNOG" id="ENOG5032IKE">
    <property type="taxonomic scope" value="Bacteria"/>
</dbReference>
<proteinExistence type="predicted"/>
<organism evidence="3">
    <name type="scientific">Mycobacterium triplex</name>
    <dbReference type="NCBI Taxonomy" id="47839"/>
    <lineage>
        <taxon>Bacteria</taxon>
        <taxon>Bacillati</taxon>
        <taxon>Actinomycetota</taxon>
        <taxon>Actinomycetes</taxon>
        <taxon>Mycobacteriales</taxon>
        <taxon>Mycobacteriaceae</taxon>
        <taxon>Mycobacterium</taxon>
        <taxon>Mycobacterium simiae complex</taxon>
    </lineage>
</organism>
<sequence length="109" mass="11152" precursor="true">MKNTAWLAGPIAAVATGLVAIGAAPIANADGADDTYLRTLQQRGLSWPNGQDQMMINAGHAVCQDFDAGDTMAQTVDDVKKALGVSNMGAGSIVGAAVAAYCPQNRSKM</sequence>
<feature type="signal peptide" evidence="1">
    <location>
        <begin position="1"/>
        <end position="29"/>
    </location>
</feature>
<dbReference type="Pfam" id="PF05305">
    <property type="entry name" value="DUF732"/>
    <property type="match status" value="1"/>
</dbReference>
<accession>A0A024K4K1</accession>
<feature type="chain" id="PRO_5001534430" description="DUF732 domain-containing protein" evidence="1">
    <location>
        <begin position="30"/>
        <end position="109"/>
    </location>
</feature>
<dbReference type="InterPro" id="IPR007969">
    <property type="entry name" value="DUF732"/>
</dbReference>
<evidence type="ECO:0000313" key="5">
    <source>
        <dbReference type="Proteomes" id="UP000193710"/>
    </source>
</evidence>
<reference evidence="4 5" key="3">
    <citation type="submission" date="2016-01" db="EMBL/GenBank/DDBJ databases">
        <title>The new phylogeny of the genus Mycobacterium.</title>
        <authorList>
            <person name="Tarcisio F."/>
            <person name="Conor M."/>
            <person name="Antonella G."/>
            <person name="Elisabetta G."/>
            <person name="Giulia F.S."/>
            <person name="Sara T."/>
            <person name="Anna F."/>
            <person name="Clotilde B."/>
            <person name="Roberto B."/>
            <person name="Veronica D.S."/>
            <person name="Fabio R."/>
            <person name="Monica P."/>
            <person name="Olivier J."/>
            <person name="Enrico T."/>
            <person name="Nicola S."/>
        </authorList>
    </citation>
    <scope>NUCLEOTIDE SEQUENCE [LARGE SCALE GENOMIC DNA]</scope>
    <source>
        <strain evidence="4 5">DSM 44626</strain>
    </source>
</reference>
<dbReference type="Proteomes" id="UP000193710">
    <property type="component" value="Unassembled WGS sequence"/>
</dbReference>
<dbReference type="STRING" id="47839.BN973_04917"/>
<dbReference type="RefSeq" id="WP_051641467.1">
    <property type="nucleotide sequence ID" value="NZ_HG964446.1"/>
</dbReference>